<evidence type="ECO:0000313" key="2">
    <source>
        <dbReference type="EMBL" id="VDD29217.1"/>
    </source>
</evidence>
<dbReference type="EMBL" id="LR031875">
    <property type="protein sequence ID" value="VDD29217.1"/>
    <property type="molecule type" value="Genomic_DNA"/>
</dbReference>
<gene>
    <name evidence="2" type="ORF">BOLC9T54540H</name>
</gene>
<accession>A0A3P6DDC8</accession>
<sequence length="131" mass="14222">MRASTKDGGESSSYCAYSSDHNAGDGRCEDGGGFYREVRMARKKSSNKDQVGGSMHKNDGRTAEACSGSVVERISLSNRFGGLGMKWKQRSRRMDGGRENENKENENTVNLSSAGSSRTLGKTVAFVAKRK</sequence>
<feature type="compositionally biased region" description="Polar residues" evidence="1">
    <location>
        <begin position="10"/>
        <end position="21"/>
    </location>
</feature>
<evidence type="ECO:0000256" key="1">
    <source>
        <dbReference type="SAM" id="MobiDB-lite"/>
    </source>
</evidence>
<protein>
    <submittedName>
        <fullName evidence="2">Uncharacterized protein</fullName>
    </submittedName>
</protein>
<feature type="region of interest" description="Disordered" evidence="1">
    <location>
        <begin position="87"/>
        <end position="116"/>
    </location>
</feature>
<organism evidence="2">
    <name type="scientific">Brassica oleracea</name>
    <name type="common">Wild cabbage</name>
    <dbReference type="NCBI Taxonomy" id="3712"/>
    <lineage>
        <taxon>Eukaryota</taxon>
        <taxon>Viridiplantae</taxon>
        <taxon>Streptophyta</taxon>
        <taxon>Embryophyta</taxon>
        <taxon>Tracheophyta</taxon>
        <taxon>Spermatophyta</taxon>
        <taxon>Magnoliopsida</taxon>
        <taxon>eudicotyledons</taxon>
        <taxon>Gunneridae</taxon>
        <taxon>Pentapetalae</taxon>
        <taxon>rosids</taxon>
        <taxon>malvids</taxon>
        <taxon>Brassicales</taxon>
        <taxon>Brassicaceae</taxon>
        <taxon>Brassiceae</taxon>
        <taxon>Brassica</taxon>
    </lineage>
</organism>
<name>A0A3P6DDC8_BRAOL</name>
<dbReference type="AlphaFoldDB" id="A0A3P6DDC8"/>
<feature type="region of interest" description="Disordered" evidence="1">
    <location>
        <begin position="1"/>
        <end position="66"/>
    </location>
</feature>
<feature type="compositionally biased region" description="Basic and acidic residues" evidence="1">
    <location>
        <begin position="92"/>
        <end position="106"/>
    </location>
</feature>
<reference evidence="2" key="1">
    <citation type="submission" date="2018-11" db="EMBL/GenBank/DDBJ databases">
        <authorList>
            <consortium name="Genoscope - CEA"/>
            <person name="William W."/>
        </authorList>
    </citation>
    <scope>NUCLEOTIDE SEQUENCE</scope>
</reference>
<proteinExistence type="predicted"/>
<feature type="compositionally biased region" description="Basic and acidic residues" evidence="1">
    <location>
        <begin position="22"/>
        <end position="40"/>
    </location>
</feature>